<feature type="transmembrane region" description="Helical" evidence="7">
    <location>
        <begin position="27"/>
        <end position="47"/>
    </location>
</feature>
<dbReference type="EMBL" id="SIXC01000001">
    <property type="protein sequence ID" value="TBH81848.1"/>
    <property type="molecule type" value="Genomic_DNA"/>
</dbReference>
<dbReference type="PANTHER" id="PTHR30465">
    <property type="entry name" value="INNER MEMBRANE ABC TRANSPORTER"/>
    <property type="match status" value="1"/>
</dbReference>
<dbReference type="PROSITE" id="PS50928">
    <property type="entry name" value="ABC_TM1"/>
    <property type="match status" value="1"/>
</dbReference>
<dbReference type="RefSeq" id="WP_118228945.1">
    <property type="nucleotide sequence ID" value="NZ_DBFBQU010000215.1"/>
</dbReference>
<dbReference type="InterPro" id="IPR000515">
    <property type="entry name" value="MetI-like"/>
</dbReference>
<evidence type="ECO:0000256" key="2">
    <source>
        <dbReference type="ARBA" id="ARBA00022448"/>
    </source>
</evidence>
<comment type="similarity">
    <text evidence="7">Belongs to the binding-protein-dependent transport system permease family.</text>
</comment>
<protein>
    <submittedName>
        <fullName evidence="9">ABC transporter permease</fullName>
    </submittedName>
</protein>
<dbReference type="AlphaFoldDB" id="A0A6H3FGH1"/>
<keyword evidence="3" id="KW-1003">Cell membrane</keyword>
<comment type="caution">
    <text evidence="9">The sequence shown here is derived from an EMBL/GenBank/DDBJ whole genome shotgun (WGS) entry which is preliminary data.</text>
</comment>
<keyword evidence="6 7" id="KW-0472">Membrane</keyword>
<feature type="transmembrane region" description="Helical" evidence="7">
    <location>
        <begin position="262"/>
        <end position="289"/>
    </location>
</feature>
<dbReference type="CDD" id="cd06261">
    <property type="entry name" value="TM_PBP2"/>
    <property type="match status" value="1"/>
</dbReference>
<feature type="domain" description="ABC transmembrane type-1" evidence="8">
    <location>
        <begin position="115"/>
        <end position="327"/>
    </location>
</feature>
<evidence type="ECO:0000256" key="7">
    <source>
        <dbReference type="RuleBase" id="RU363032"/>
    </source>
</evidence>
<proteinExistence type="inferred from homology"/>
<evidence type="ECO:0000256" key="1">
    <source>
        <dbReference type="ARBA" id="ARBA00004651"/>
    </source>
</evidence>
<dbReference type="Pfam" id="PF00528">
    <property type="entry name" value="BPD_transp_1"/>
    <property type="match status" value="1"/>
</dbReference>
<feature type="transmembrane region" description="Helical" evidence="7">
    <location>
        <begin position="123"/>
        <end position="142"/>
    </location>
</feature>
<feature type="transmembrane region" description="Helical" evidence="7">
    <location>
        <begin position="208"/>
        <end position="227"/>
    </location>
</feature>
<name>A0A6H3FGH1_9BACT</name>
<reference evidence="9 10" key="1">
    <citation type="submission" date="2018-12" db="EMBL/GenBank/DDBJ databases">
        <title>First genome draft of Desulfovibrio legallis sp. nov.</title>
        <authorList>
            <person name="Ben Dhia O."/>
            <person name="Najjari A."/>
            <person name="Ferjani R."/>
            <person name="Fhoula I."/>
            <person name="Fardeau M.-L."/>
            <person name="Boudabbous A."/>
            <person name="Ouzari H.I."/>
        </authorList>
    </citation>
    <scope>NUCLEOTIDE SEQUENCE [LARGE SCALE GENOMIC DNA]</scope>
    <source>
        <strain evidence="9 10">H1T</strain>
    </source>
</reference>
<dbReference type="PANTHER" id="PTHR30465:SF0">
    <property type="entry name" value="OLIGOPEPTIDE TRANSPORT SYSTEM PERMEASE PROTEIN APPB"/>
    <property type="match status" value="1"/>
</dbReference>
<dbReference type="InterPro" id="IPR045621">
    <property type="entry name" value="BPD_transp_1_N"/>
</dbReference>
<feature type="transmembrane region" description="Helical" evidence="7">
    <location>
        <begin position="309"/>
        <end position="331"/>
    </location>
</feature>
<comment type="subcellular location">
    <subcellularLocation>
        <location evidence="1 7">Cell membrane</location>
        <topology evidence="1 7">Multi-pass membrane protein</topology>
    </subcellularLocation>
</comment>
<keyword evidence="2 7" id="KW-0813">Transport</keyword>
<dbReference type="GO" id="GO:0005886">
    <property type="term" value="C:plasma membrane"/>
    <property type="evidence" value="ECO:0007669"/>
    <property type="project" value="UniProtKB-SubCell"/>
</dbReference>
<dbReference type="Proteomes" id="UP000292919">
    <property type="component" value="Unassembled WGS sequence"/>
</dbReference>
<gene>
    <name evidence="9" type="ORF">EB812_00755</name>
</gene>
<evidence type="ECO:0000313" key="9">
    <source>
        <dbReference type="EMBL" id="TBH81848.1"/>
    </source>
</evidence>
<dbReference type="InterPro" id="IPR035906">
    <property type="entry name" value="MetI-like_sf"/>
</dbReference>
<accession>A0A6H3FGH1</accession>
<dbReference type="GO" id="GO:0055085">
    <property type="term" value="P:transmembrane transport"/>
    <property type="evidence" value="ECO:0007669"/>
    <property type="project" value="InterPro"/>
</dbReference>
<feature type="transmembrane region" description="Helical" evidence="7">
    <location>
        <begin position="154"/>
        <end position="177"/>
    </location>
</feature>
<evidence type="ECO:0000259" key="8">
    <source>
        <dbReference type="PROSITE" id="PS50928"/>
    </source>
</evidence>
<evidence type="ECO:0000313" key="10">
    <source>
        <dbReference type="Proteomes" id="UP000292919"/>
    </source>
</evidence>
<evidence type="ECO:0000256" key="4">
    <source>
        <dbReference type="ARBA" id="ARBA00022692"/>
    </source>
</evidence>
<dbReference type="Gene3D" id="1.10.3720.10">
    <property type="entry name" value="MetI-like"/>
    <property type="match status" value="1"/>
</dbReference>
<keyword evidence="5 7" id="KW-1133">Transmembrane helix</keyword>
<keyword evidence="4 7" id="KW-0812">Transmembrane</keyword>
<evidence type="ECO:0000256" key="6">
    <source>
        <dbReference type="ARBA" id="ARBA00023136"/>
    </source>
</evidence>
<evidence type="ECO:0000256" key="5">
    <source>
        <dbReference type="ARBA" id="ARBA00022989"/>
    </source>
</evidence>
<dbReference type="Pfam" id="PF19300">
    <property type="entry name" value="BPD_transp_1_N"/>
    <property type="match status" value="1"/>
</dbReference>
<sequence>MSALPSSPVRSRSAWGDVARNTLRKTLWMLLVLWGITIISFWVIHLAPGSPTDMETTLNPLAGAAARQRLEALYGLDRPLYVQYWDWLVRLLHLDFGNSMSADGRPVLTRILERLPLTVGMNLVSLLLTLAIAIPVGIISACRRNSLLDRTVTVLVFLGFAMPSFWLALLLMLFFGIDLQWLPISGLTSMNYAQMGPWERFCDLARHLALPITVYTVGGLAGMSRYMRACMLEVLRQDYILTARAKGLSETAVVLRHALRNALLPVITLLGLSVPGLIGGSVIIESIFALPGLGQLFYAAVMARDYTMIMGNLVLGAVLTLAGNLLADVCYGLADPRIRSAGEGS</sequence>
<keyword evidence="10" id="KW-1185">Reference proteome</keyword>
<organism evidence="9 10">
    <name type="scientific">Desulfovibrio legallii</name>
    <dbReference type="NCBI Taxonomy" id="571438"/>
    <lineage>
        <taxon>Bacteria</taxon>
        <taxon>Pseudomonadati</taxon>
        <taxon>Thermodesulfobacteriota</taxon>
        <taxon>Desulfovibrionia</taxon>
        <taxon>Desulfovibrionales</taxon>
        <taxon>Desulfovibrionaceae</taxon>
        <taxon>Desulfovibrio</taxon>
    </lineage>
</organism>
<dbReference type="SUPFAM" id="SSF161098">
    <property type="entry name" value="MetI-like"/>
    <property type="match status" value="1"/>
</dbReference>
<evidence type="ECO:0000256" key="3">
    <source>
        <dbReference type="ARBA" id="ARBA00022475"/>
    </source>
</evidence>